<dbReference type="GO" id="GO:0042645">
    <property type="term" value="C:mitochondrial nucleoid"/>
    <property type="evidence" value="ECO:0007669"/>
    <property type="project" value="TreeGrafter"/>
</dbReference>
<dbReference type="Proteomes" id="UP000276133">
    <property type="component" value="Unassembled WGS sequence"/>
</dbReference>
<keyword evidence="2" id="KW-1185">Reference proteome</keyword>
<dbReference type="InterPro" id="IPR039150">
    <property type="entry name" value="TEFM"/>
</dbReference>
<gene>
    <name evidence="1" type="ORF">BpHYR1_033339</name>
</gene>
<dbReference type="AlphaFoldDB" id="A0A3M7PD29"/>
<dbReference type="OrthoDB" id="5949570at2759"/>
<organism evidence="1 2">
    <name type="scientific">Brachionus plicatilis</name>
    <name type="common">Marine rotifer</name>
    <name type="synonym">Brachionus muelleri</name>
    <dbReference type="NCBI Taxonomy" id="10195"/>
    <lineage>
        <taxon>Eukaryota</taxon>
        <taxon>Metazoa</taxon>
        <taxon>Spiralia</taxon>
        <taxon>Gnathifera</taxon>
        <taxon>Rotifera</taxon>
        <taxon>Eurotatoria</taxon>
        <taxon>Monogononta</taxon>
        <taxon>Pseudotrocha</taxon>
        <taxon>Ploima</taxon>
        <taxon>Brachionidae</taxon>
        <taxon>Brachionus</taxon>
    </lineage>
</organism>
<dbReference type="GO" id="GO:0030337">
    <property type="term" value="F:DNA polymerase processivity factor activity"/>
    <property type="evidence" value="ECO:0007669"/>
    <property type="project" value="TreeGrafter"/>
</dbReference>
<dbReference type="EMBL" id="REGN01011753">
    <property type="protein sequence ID" value="RMZ96948.1"/>
    <property type="molecule type" value="Genomic_DNA"/>
</dbReference>
<sequence>MIFIIKLIKNSQNELRVLKRVTRYLSTKSSKSDQTFDYSFDANPESVPVKEIDSNILKSFGKKSIELPKLDSEFVKSIDTITSLDLSYDSISWIHIQNDGTIIDWNFVELDKNLIYNPDFNISFEYLNKMYEQFLPQSSNAYIFEDKRYKAREAKMLQFVLKLQKNEIMLESLVKSKLLNQKDKKLFKMNSSKVAKKFNILVGNERVRAADLVQFMIRPKTDFELMFSNFLLADSDKYYEFFSKAKNQKEPLAINYLQASCFFNLLKDFNTI</sequence>
<dbReference type="PANTHER" id="PTHR21053">
    <property type="entry name" value="TRANSCRIPTION ELONGATION FACTOR, MITOCHONDRIAL"/>
    <property type="match status" value="1"/>
</dbReference>
<name>A0A3M7PD29_BRAPC</name>
<evidence type="ECO:0000313" key="2">
    <source>
        <dbReference type="Proteomes" id="UP000276133"/>
    </source>
</evidence>
<protein>
    <submittedName>
        <fullName evidence="1">Transcription elongation mitochondrial</fullName>
    </submittedName>
</protein>
<proteinExistence type="predicted"/>
<dbReference type="GO" id="GO:0006392">
    <property type="term" value="P:transcription elongation by mitochondrial RNA polymerase"/>
    <property type="evidence" value="ECO:0007669"/>
    <property type="project" value="InterPro"/>
</dbReference>
<dbReference type="PANTHER" id="PTHR21053:SF2">
    <property type="entry name" value="TRANSCRIPTION ELONGATION FACTOR, MITOCHONDRIAL"/>
    <property type="match status" value="1"/>
</dbReference>
<accession>A0A3M7PD29</accession>
<comment type="caution">
    <text evidence="1">The sequence shown here is derived from an EMBL/GenBank/DDBJ whole genome shotgun (WGS) entry which is preliminary data.</text>
</comment>
<dbReference type="STRING" id="10195.A0A3M7PD29"/>
<reference evidence="1 2" key="1">
    <citation type="journal article" date="2018" name="Sci. Rep.">
        <title>Genomic signatures of local adaptation to the degree of environmental predictability in rotifers.</title>
        <authorList>
            <person name="Franch-Gras L."/>
            <person name="Hahn C."/>
            <person name="Garcia-Roger E.M."/>
            <person name="Carmona M.J."/>
            <person name="Serra M."/>
            <person name="Gomez A."/>
        </authorList>
    </citation>
    <scope>NUCLEOTIDE SEQUENCE [LARGE SCALE GENOMIC DNA]</scope>
    <source>
        <strain evidence="1">HYR1</strain>
    </source>
</reference>
<evidence type="ECO:0000313" key="1">
    <source>
        <dbReference type="EMBL" id="RMZ96948.1"/>
    </source>
</evidence>